<dbReference type="InterPro" id="IPR000726">
    <property type="entry name" value="Glyco_hydro_19_cat"/>
</dbReference>
<gene>
    <name evidence="3" type="ORF">L484_014359</name>
</gene>
<dbReference type="EMBL" id="KE345201">
    <property type="protein sequence ID" value="EXB95386.1"/>
    <property type="molecule type" value="Genomic_DNA"/>
</dbReference>
<dbReference type="GO" id="GO:0006032">
    <property type="term" value="P:chitin catabolic process"/>
    <property type="evidence" value="ECO:0007669"/>
    <property type="project" value="InterPro"/>
</dbReference>
<evidence type="ECO:0000313" key="4">
    <source>
        <dbReference type="Proteomes" id="UP000030645"/>
    </source>
</evidence>
<protein>
    <submittedName>
        <fullName evidence="3">Endochitinase 1</fullName>
    </submittedName>
</protein>
<sequence>MLTICAAADDIHAAALGLRKTDPRGCSAQARYSAAARACARPLFPNVHGCQSQCDGDSGGSGGAGGGGGGGGVRKLLSEELFEFALRHRNDRNCPARGFYTYDSFVEASKDFPAFGTTGDKANQLGKIATFLAQTSHETTDGILVLDDAKTRNAIAPRCHDQRLDSEIYRHIVAGRIPEYGAVTNIIEAAGRVVMDRSAETETLLGSI</sequence>
<dbReference type="Pfam" id="PF00182">
    <property type="entry name" value="Glyco_hydro_19"/>
    <property type="match status" value="1"/>
</dbReference>
<evidence type="ECO:0000313" key="3">
    <source>
        <dbReference type="EMBL" id="EXB95386.1"/>
    </source>
</evidence>
<dbReference type="Proteomes" id="UP000030645">
    <property type="component" value="Unassembled WGS sequence"/>
</dbReference>
<dbReference type="InterPro" id="IPR023346">
    <property type="entry name" value="Lysozyme-like_dom_sf"/>
</dbReference>
<dbReference type="GO" id="GO:0008061">
    <property type="term" value="F:chitin binding"/>
    <property type="evidence" value="ECO:0007669"/>
    <property type="project" value="UniProtKB-KW"/>
</dbReference>
<dbReference type="Gene3D" id="1.10.530.10">
    <property type="match status" value="1"/>
</dbReference>
<name>W9RTP6_9ROSA</name>
<dbReference type="GO" id="GO:0016998">
    <property type="term" value="P:cell wall macromolecule catabolic process"/>
    <property type="evidence" value="ECO:0007669"/>
    <property type="project" value="InterPro"/>
</dbReference>
<dbReference type="PANTHER" id="PTHR22595:SF200">
    <property type="entry name" value="ENDOCHITINASE 1"/>
    <property type="match status" value="1"/>
</dbReference>
<reference evidence="4" key="1">
    <citation type="submission" date="2013-01" db="EMBL/GenBank/DDBJ databases">
        <title>Draft Genome Sequence of a Mulberry Tree, Morus notabilis C.K. Schneid.</title>
        <authorList>
            <person name="He N."/>
            <person name="Zhao S."/>
        </authorList>
    </citation>
    <scope>NUCLEOTIDE SEQUENCE</scope>
</reference>
<dbReference type="eggNOG" id="KOG4742">
    <property type="taxonomic scope" value="Eukaryota"/>
</dbReference>
<dbReference type="GO" id="GO:0050832">
    <property type="term" value="P:defense response to fungus"/>
    <property type="evidence" value="ECO:0007669"/>
    <property type="project" value="TreeGrafter"/>
</dbReference>
<dbReference type="STRING" id="981085.W9RTP6"/>
<dbReference type="PROSITE" id="PS00773">
    <property type="entry name" value="CHITINASE_19_1"/>
    <property type="match status" value="1"/>
</dbReference>
<evidence type="ECO:0000256" key="1">
    <source>
        <dbReference type="ARBA" id="ARBA00022669"/>
    </source>
</evidence>
<dbReference type="SUPFAM" id="SSF53955">
    <property type="entry name" value="Lysozyme-like"/>
    <property type="match status" value="1"/>
</dbReference>
<proteinExistence type="predicted"/>
<dbReference type="AlphaFoldDB" id="W9RTP6"/>
<dbReference type="GO" id="GO:0004568">
    <property type="term" value="F:chitinase activity"/>
    <property type="evidence" value="ECO:0007669"/>
    <property type="project" value="InterPro"/>
</dbReference>
<dbReference type="PANTHER" id="PTHR22595">
    <property type="entry name" value="CHITINASE-RELATED"/>
    <property type="match status" value="1"/>
</dbReference>
<keyword evidence="1" id="KW-0147">Chitin-binding</keyword>
<accession>W9RTP6</accession>
<organism evidence="3 4">
    <name type="scientific">Morus notabilis</name>
    <dbReference type="NCBI Taxonomy" id="981085"/>
    <lineage>
        <taxon>Eukaryota</taxon>
        <taxon>Viridiplantae</taxon>
        <taxon>Streptophyta</taxon>
        <taxon>Embryophyta</taxon>
        <taxon>Tracheophyta</taxon>
        <taxon>Spermatophyta</taxon>
        <taxon>Magnoliopsida</taxon>
        <taxon>eudicotyledons</taxon>
        <taxon>Gunneridae</taxon>
        <taxon>Pentapetalae</taxon>
        <taxon>rosids</taxon>
        <taxon>fabids</taxon>
        <taxon>Rosales</taxon>
        <taxon>Moraceae</taxon>
        <taxon>Moreae</taxon>
        <taxon>Morus</taxon>
    </lineage>
</organism>
<evidence type="ECO:0000259" key="2">
    <source>
        <dbReference type="PROSITE" id="PS00773"/>
    </source>
</evidence>
<keyword evidence="4" id="KW-1185">Reference proteome</keyword>
<feature type="domain" description="Glycoside hydrolase family 19 catalytic" evidence="2">
    <location>
        <begin position="94"/>
        <end position="116"/>
    </location>
</feature>